<evidence type="ECO:0000313" key="2">
    <source>
        <dbReference type="Proteomes" id="UP000006329"/>
    </source>
</evidence>
<protein>
    <submittedName>
        <fullName evidence="1">Uncharacterized protein</fullName>
    </submittedName>
</protein>
<dbReference type="Proteomes" id="UP000006329">
    <property type="component" value="Unassembled WGS sequence"/>
</dbReference>
<gene>
    <name evidence="1" type="ORF">LEP1GSC179_2723</name>
</gene>
<dbReference type="EMBL" id="AHON02000053">
    <property type="protein sequence ID" value="EKO33205.1"/>
    <property type="molecule type" value="Genomic_DNA"/>
</dbReference>
<reference evidence="1" key="1">
    <citation type="submission" date="2012-10" db="EMBL/GenBank/DDBJ databases">
        <authorList>
            <person name="Harkins D.M."/>
            <person name="Durkin A.S."/>
            <person name="Brinkac L.M."/>
            <person name="Haft D.H."/>
            <person name="Selengut J.D."/>
            <person name="Sanka R."/>
            <person name="DePew J."/>
            <person name="Purushe J."/>
            <person name="Matthias M.A."/>
            <person name="Vinetz J.M."/>
            <person name="Sutton G.G."/>
            <person name="Nierman W.C."/>
            <person name="Fouts D.E."/>
        </authorList>
    </citation>
    <scope>NUCLEOTIDE SEQUENCE [LARGE SCALE GENOMIC DNA]</scope>
    <source>
        <strain evidence="1">MOR084</strain>
    </source>
</reference>
<comment type="caution">
    <text evidence="1">The sequence shown here is derived from an EMBL/GenBank/DDBJ whole genome shotgun (WGS) entry which is preliminary data.</text>
</comment>
<keyword evidence="2" id="KW-1185">Reference proteome</keyword>
<accession>A0A0E2BE46</accession>
<proteinExistence type="predicted"/>
<organism evidence="1 2">
    <name type="scientific">Leptospira santarosai str. MOR084</name>
    <dbReference type="NCBI Taxonomy" id="1049984"/>
    <lineage>
        <taxon>Bacteria</taxon>
        <taxon>Pseudomonadati</taxon>
        <taxon>Spirochaetota</taxon>
        <taxon>Spirochaetia</taxon>
        <taxon>Leptospirales</taxon>
        <taxon>Leptospiraceae</taxon>
        <taxon>Leptospira</taxon>
    </lineage>
</organism>
<evidence type="ECO:0000313" key="1">
    <source>
        <dbReference type="EMBL" id="EKO33205.1"/>
    </source>
</evidence>
<dbReference type="AlphaFoldDB" id="A0A0E2BE46"/>
<sequence>MRANLKDCFEFPYAKTFGAKNQSLPHYSRKIRAVLYPTTPYMKSLFKPQKEYKNLKRAP</sequence>
<name>A0A0E2BE46_9LEPT</name>